<organism evidence="4 5">
    <name type="scientific">Cichlidogyrus casuarinus</name>
    <dbReference type="NCBI Taxonomy" id="1844966"/>
    <lineage>
        <taxon>Eukaryota</taxon>
        <taxon>Metazoa</taxon>
        <taxon>Spiralia</taxon>
        <taxon>Lophotrochozoa</taxon>
        <taxon>Platyhelminthes</taxon>
        <taxon>Monogenea</taxon>
        <taxon>Monopisthocotylea</taxon>
        <taxon>Dactylogyridea</taxon>
        <taxon>Ancyrocephalidae</taxon>
        <taxon>Cichlidogyrus</taxon>
    </lineage>
</organism>
<dbReference type="InterPro" id="IPR006553">
    <property type="entry name" value="Leu-rich_rpt_Cys-con_subtyp"/>
</dbReference>
<gene>
    <name evidence="4" type="ORF">Ciccas_011534</name>
</gene>
<dbReference type="SMART" id="SM00256">
    <property type="entry name" value="FBOX"/>
    <property type="match status" value="1"/>
</dbReference>
<feature type="compositionally biased region" description="Polar residues" evidence="2">
    <location>
        <begin position="164"/>
        <end position="181"/>
    </location>
</feature>
<dbReference type="PROSITE" id="PS50181">
    <property type="entry name" value="FBOX"/>
    <property type="match status" value="1"/>
</dbReference>
<dbReference type="SUPFAM" id="SSF52047">
    <property type="entry name" value="RNI-like"/>
    <property type="match status" value="1"/>
</dbReference>
<dbReference type="PANTHER" id="PTHR13318">
    <property type="entry name" value="PARTNER OF PAIRED, ISOFORM B-RELATED"/>
    <property type="match status" value="1"/>
</dbReference>
<dbReference type="Pfam" id="PF12937">
    <property type="entry name" value="F-box-like"/>
    <property type="match status" value="1"/>
</dbReference>
<dbReference type="Proteomes" id="UP001626550">
    <property type="component" value="Unassembled WGS sequence"/>
</dbReference>
<dbReference type="PANTHER" id="PTHR13318:SF235">
    <property type="entry name" value="F-BOX DOMAIN-CONTAINING PROTEIN"/>
    <property type="match status" value="1"/>
</dbReference>
<keyword evidence="1" id="KW-0833">Ubl conjugation pathway</keyword>
<protein>
    <recommendedName>
        <fullName evidence="3">F-box domain-containing protein</fullName>
    </recommendedName>
</protein>
<dbReference type="SUPFAM" id="SSF81383">
    <property type="entry name" value="F-box domain"/>
    <property type="match status" value="1"/>
</dbReference>
<dbReference type="InterPro" id="IPR032675">
    <property type="entry name" value="LRR_dom_sf"/>
</dbReference>
<evidence type="ECO:0000313" key="5">
    <source>
        <dbReference type="Proteomes" id="UP001626550"/>
    </source>
</evidence>
<dbReference type="AlphaFoldDB" id="A0ABD2PTX6"/>
<name>A0ABD2PTX6_9PLAT</name>
<feature type="region of interest" description="Disordered" evidence="2">
    <location>
        <begin position="161"/>
        <end position="215"/>
    </location>
</feature>
<dbReference type="InterPro" id="IPR013101">
    <property type="entry name" value="LRR_PRU1-like"/>
</dbReference>
<evidence type="ECO:0000256" key="2">
    <source>
        <dbReference type="SAM" id="MobiDB-lite"/>
    </source>
</evidence>
<dbReference type="Pfam" id="PF07723">
    <property type="entry name" value="LRR_2"/>
    <property type="match status" value="1"/>
</dbReference>
<evidence type="ECO:0000256" key="1">
    <source>
        <dbReference type="ARBA" id="ARBA00022786"/>
    </source>
</evidence>
<feature type="domain" description="F-box" evidence="3">
    <location>
        <begin position="238"/>
        <end position="284"/>
    </location>
</feature>
<accession>A0ABD2PTX6</accession>
<keyword evidence="5" id="KW-1185">Reference proteome</keyword>
<comment type="caution">
    <text evidence="4">The sequence shown here is derived from an EMBL/GenBank/DDBJ whole genome shotgun (WGS) entry which is preliminary data.</text>
</comment>
<dbReference type="SMART" id="SM00367">
    <property type="entry name" value="LRR_CC"/>
    <property type="match status" value="6"/>
</dbReference>
<dbReference type="InterPro" id="IPR001810">
    <property type="entry name" value="F-box_dom"/>
</dbReference>
<reference evidence="4 5" key="1">
    <citation type="submission" date="2024-11" db="EMBL/GenBank/DDBJ databases">
        <title>Adaptive evolution of stress response genes in parasites aligns with host niche diversity.</title>
        <authorList>
            <person name="Hahn C."/>
            <person name="Resl P."/>
        </authorList>
    </citation>
    <scope>NUCLEOTIDE SEQUENCE [LARGE SCALE GENOMIC DNA]</scope>
    <source>
        <strain evidence="4">EGGRZ-B1_66</strain>
        <tissue evidence="4">Body</tissue>
    </source>
</reference>
<evidence type="ECO:0000259" key="3">
    <source>
        <dbReference type="PROSITE" id="PS50181"/>
    </source>
</evidence>
<evidence type="ECO:0000313" key="4">
    <source>
        <dbReference type="EMBL" id="KAL3309911.1"/>
    </source>
</evidence>
<proteinExistence type="predicted"/>
<dbReference type="EMBL" id="JBJKFK010003436">
    <property type="protein sequence ID" value="KAL3309911.1"/>
    <property type="molecule type" value="Genomic_DNA"/>
</dbReference>
<dbReference type="Gene3D" id="3.80.10.10">
    <property type="entry name" value="Ribonuclease Inhibitor"/>
    <property type="match status" value="2"/>
</dbReference>
<sequence>MSHDNLTRHNPTIIQCPRCFNSTDFLHNWCPTCGFLLLGSDQDPRADISTFAYAPNFMTTANQNEFFSGFPVQPGLLLDDPSNIRHRYASGPINPAYDYSMLAQPGIPFQDPFQQMFYATQQSLPQRQKFVSESAYDNDLEHMRNMLNNCFAGQTFEAPKQGQKWISSATPQPSRPDNAQKNRAKGRSCSRLKNDSTKSFNRSRPPSASNILPDTEPLVSPFQLETDFCCSLGNTAASRGWQNLPPEMWFRIMSYLDYGDRAHLAMTCRRLASLVRDRSLWKRISLHHRQSIKDVDFQAIGKLRPRQLHMQYCKAPFATLTGINLALRQIGDSLTHLSFIGCSKGLFDNDTFLLRAVDHCPNLQHIDASYAYCVRDQTVIYVAKRVRHLRSLLLNGAQLITINAIRNLVRFQSASLERLELFGCFKLNSDIFCLLSTCLNLRALSFGHLHHLSASGLLDLVAKMVVCSLNLSDINDDLSLISCLLQLPNLSSLDLRGTMKLLTDANLTRLADHCPLLEEFVLANMRAALRESSMAEMLRRLQRLKVLDLCGVLAVGDLAMEVLAASCPDLQELDVSCTSVTEAGLERLSDSAPASLHTLKLSYCKVSSIDVFQKLVRSCPKLTKLVAYGYEQFKDWNEVQKQANGVLDIETEQVKVEVSQTGTGNGRQTKAFRPVPLDKS</sequence>
<dbReference type="InterPro" id="IPR036047">
    <property type="entry name" value="F-box-like_dom_sf"/>
</dbReference>
<feature type="region of interest" description="Disordered" evidence="2">
    <location>
        <begin position="658"/>
        <end position="680"/>
    </location>
</feature>
<feature type="compositionally biased region" description="Polar residues" evidence="2">
    <location>
        <begin position="197"/>
        <end position="212"/>
    </location>
</feature>
<feature type="compositionally biased region" description="Polar residues" evidence="2">
    <location>
        <begin position="658"/>
        <end position="668"/>
    </location>
</feature>